<evidence type="ECO:0000313" key="2">
    <source>
        <dbReference type="EMBL" id="NWV42013.1"/>
    </source>
</evidence>
<protein>
    <submittedName>
        <fullName evidence="2">ENV1 protein</fullName>
    </submittedName>
</protein>
<feature type="transmembrane region" description="Helical" evidence="1">
    <location>
        <begin position="30"/>
        <end position="56"/>
    </location>
</feature>
<organism evidence="2 3">
    <name type="scientific">Grantiella picta</name>
    <dbReference type="NCBI Taxonomy" id="266360"/>
    <lineage>
        <taxon>Eukaryota</taxon>
        <taxon>Metazoa</taxon>
        <taxon>Chordata</taxon>
        <taxon>Craniata</taxon>
        <taxon>Vertebrata</taxon>
        <taxon>Euteleostomi</taxon>
        <taxon>Archelosauria</taxon>
        <taxon>Archosauria</taxon>
        <taxon>Dinosauria</taxon>
        <taxon>Saurischia</taxon>
        <taxon>Theropoda</taxon>
        <taxon>Coelurosauria</taxon>
        <taxon>Aves</taxon>
        <taxon>Neognathae</taxon>
        <taxon>Neoaves</taxon>
        <taxon>Telluraves</taxon>
        <taxon>Australaves</taxon>
        <taxon>Passeriformes</taxon>
        <taxon>Meliphagoidea</taxon>
        <taxon>Meliphagidae</taxon>
        <taxon>Grantiella</taxon>
    </lineage>
</organism>
<comment type="caution">
    <text evidence="2">The sequence shown here is derived from an EMBL/GenBank/DDBJ whole genome shotgun (WGS) entry which is preliminary data.</text>
</comment>
<evidence type="ECO:0000256" key="1">
    <source>
        <dbReference type="SAM" id="Phobius"/>
    </source>
</evidence>
<feature type="non-terminal residue" evidence="2">
    <location>
        <position position="1"/>
    </location>
</feature>
<dbReference type="AlphaFoldDB" id="A0A7K6ESV2"/>
<keyword evidence="1" id="KW-0472">Membrane</keyword>
<accession>A0A7K6ESV2</accession>
<dbReference type="Proteomes" id="UP000575029">
    <property type="component" value="Unassembled WGS sequence"/>
</dbReference>
<dbReference type="EMBL" id="VZRM01007354">
    <property type="protein sequence ID" value="NWV42013.1"/>
    <property type="molecule type" value="Genomic_DNA"/>
</dbReference>
<sequence length="75" mass="8560">LIQSTKGVREAKEQEAQQSWYESWFNYSPWMTTLLSTIASPLMLLVLGLTFGPCMISRIIDTAKNRLEATHLMLV</sequence>
<dbReference type="InterPro" id="IPR018154">
    <property type="entry name" value="TLV/ENV_coat_polyprotein"/>
</dbReference>
<keyword evidence="3" id="KW-1185">Reference proteome</keyword>
<reference evidence="2 3" key="1">
    <citation type="submission" date="2019-09" db="EMBL/GenBank/DDBJ databases">
        <title>Bird 10,000 Genomes (B10K) Project - Family phase.</title>
        <authorList>
            <person name="Zhang G."/>
        </authorList>
    </citation>
    <scope>NUCLEOTIDE SEQUENCE [LARGE SCALE GENOMIC DNA]</scope>
    <source>
        <strain evidence="2">B10K-DU-029-50</strain>
        <tissue evidence="2">Heart</tissue>
    </source>
</reference>
<evidence type="ECO:0000313" key="3">
    <source>
        <dbReference type="Proteomes" id="UP000575029"/>
    </source>
</evidence>
<gene>
    <name evidence="2" type="primary">Env1_1</name>
    <name evidence="2" type="ORF">GRAPIC_R15423</name>
</gene>
<feature type="non-terminal residue" evidence="2">
    <location>
        <position position="75"/>
    </location>
</feature>
<dbReference type="Pfam" id="PF00429">
    <property type="entry name" value="TLV_coat"/>
    <property type="match status" value="1"/>
</dbReference>
<keyword evidence="1" id="KW-0812">Transmembrane</keyword>
<proteinExistence type="predicted"/>
<name>A0A7K6ESV2_9PASS</name>
<keyword evidence="1" id="KW-1133">Transmembrane helix</keyword>